<dbReference type="InterPro" id="IPR051045">
    <property type="entry name" value="TonB-dependent_transducer"/>
</dbReference>
<gene>
    <name evidence="13" type="ORF">SAMN04489760_102141</name>
</gene>
<feature type="transmembrane region" description="Helical" evidence="11">
    <location>
        <begin position="27"/>
        <end position="48"/>
    </location>
</feature>
<evidence type="ECO:0000256" key="9">
    <source>
        <dbReference type="ARBA" id="ARBA00023136"/>
    </source>
</evidence>
<evidence type="ECO:0000313" key="14">
    <source>
        <dbReference type="Proteomes" id="UP000198744"/>
    </source>
</evidence>
<dbReference type="OrthoDB" id="5398495at2"/>
<dbReference type="SUPFAM" id="SSF74653">
    <property type="entry name" value="TolA/TonB C-terminal domain"/>
    <property type="match status" value="1"/>
</dbReference>
<evidence type="ECO:0000256" key="11">
    <source>
        <dbReference type="SAM" id="Phobius"/>
    </source>
</evidence>
<dbReference type="NCBIfam" id="TIGR01352">
    <property type="entry name" value="tonB_Cterm"/>
    <property type="match status" value="1"/>
</dbReference>
<feature type="region of interest" description="Disordered" evidence="10">
    <location>
        <begin position="75"/>
        <end position="199"/>
    </location>
</feature>
<dbReference type="Pfam" id="PF03544">
    <property type="entry name" value="TonB_C"/>
    <property type="match status" value="1"/>
</dbReference>
<evidence type="ECO:0000256" key="8">
    <source>
        <dbReference type="ARBA" id="ARBA00022989"/>
    </source>
</evidence>
<keyword evidence="3" id="KW-0813">Transport</keyword>
<dbReference type="Proteomes" id="UP000198744">
    <property type="component" value="Unassembled WGS sequence"/>
</dbReference>
<evidence type="ECO:0000256" key="6">
    <source>
        <dbReference type="ARBA" id="ARBA00022692"/>
    </source>
</evidence>
<evidence type="ECO:0000256" key="2">
    <source>
        <dbReference type="ARBA" id="ARBA00006555"/>
    </source>
</evidence>
<evidence type="ECO:0000256" key="10">
    <source>
        <dbReference type="SAM" id="MobiDB-lite"/>
    </source>
</evidence>
<dbReference type="AlphaFoldDB" id="A0A1H7UWR1"/>
<evidence type="ECO:0000256" key="4">
    <source>
        <dbReference type="ARBA" id="ARBA00022475"/>
    </source>
</evidence>
<dbReference type="GO" id="GO:0031992">
    <property type="term" value="F:energy transducer activity"/>
    <property type="evidence" value="ECO:0007669"/>
    <property type="project" value="TreeGrafter"/>
</dbReference>
<feature type="domain" description="TonB C-terminal" evidence="12">
    <location>
        <begin position="201"/>
        <end position="294"/>
    </location>
</feature>
<proteinExistence type="inferred from homology"/>
<organism evidence="13 14">
    <name type="scientific">Syntrophus gentianae</name>
    <dbReference type="NCBI Taxonomy" id="43775"/>
    <lineage>
        <taxon>Bacteria</taxon>
        <taxon>Pseudomonadati</taxon>
        <taxon>Thermodesulfobacteriota</taxon>
        <taxon>Syntrophia</taxon>
        <taxon>Syntrophales</taxon>
        <taxon>Syntrophaceae</taxon>
        <taxon>Syntrophus</taxon>
    </lineage>
</organism>
<dbReference type="Gene3D" id="3.30.1150.10">
    <property type="match status" value="1"/>
</dbReference>
<keyword evidence="14" id="KW-1185">Reference proteome</keyword>
<evidence type="ECO:0000313" key="13">
    <source>
        <dbReference type="EMBL" id="SEM01078.1"/>
    </source>
</evidence>
<dbReference type="GO" id="GO:0098797">
    <property type="term" value="C:plasma membrane protein complex"/>
    <property type="evidence" value="ECO:0007669"/>
    <property type="project" value="TreeGrafter"/>
</dbReference>
<dbReference type="EMBL" id="FOBS01000002">
    <property type="protein sequence ID" value="SEM01078.1"/>
    <property type="molecule type" value="Genomic_DNA"/>
</dbReference>
<feature type="compositionally biased region" description="Basic and acidic residues" evidence="10">
    <location>
        <begin position="136"/>
        <end position="148"/>
    </location>
</feature>
<accession>A0A1H7UWR1</accession>
<keyword evidence="7" id="KW-0653">Protein transport</keyword>
<comment type="similarity">
    <text evidence="2">Belongs to the TonB family.</text>
</comment>
<dbReference type="STRING" id="43775.SAMN04489760_102141"/>
<dbReference type="PROSITE" id="PS52015">
    <property type="entry name" value="TONB_CTD"/>
    <property type="match status" value="1"/>
</dbReference>
<feature type="compositionally biased region" description="Low complexity" evidence="10">
    <location>
        <begin position="110"/>
        <end position="120"/>
    </location>
</feature>
<dbReference type="PANTHER" id="PTHR33446">
    <property type="entry name" value="PROTEIN TONB-RELATED"/>
    <property type="match status" value="1"/>
</dbReference>
<comment type="subcellular location">
    <subcellularLocation>
        <location evidence="1">Cell inner membrane</location>
        <topology evidence="1">Single-pass membrane protein</topology>
        <orientation evidence="1">Periplasmic side</orientation>
    </subcellularLocation>
</comment>
<keyword evidence="9 11" id="KW-0472">Membrane</keyword>
<keyword evidence="6 11" id="KW-0812">Transmembrane</keyword>
<evidence type="ECO:0000256" key="1">
    <source>
        <dbReference type="ARBA" id="ARBA00004383"/>
    </source>
</evidence>
<dbReference type="PANTHER" id="PTHR33446:SF2">
    <property type="entry name" value="PROTEIN TONB"/>
    <property type="match status" value="1"/>
</dbReference>
<keyword evidence="5" id="KW-0997">Cell inner membrane</keyword>
<keyword evidence="8 11" id="KW-1133">Transmembrane helix</keyword>
<feature type="compositionally biased region" description="Low complexity" evidence="10">
    <location>
        <begin position="75"/>
        <end position="86"/>
    </location>
</feature>
<reference evidence="13 14" key="1">
    <citation type="submission" date="2016-10" db="EMBL/GenBank/DDBJ databases">
        <authorList>
            <person name="de Groot N.N."/>
        </authorList>
    </citation>
    <scope>NUCLEOTIDE SEQUENCE [LARGE SCALE GENOMIC DNA]</scope>
    <source>
        <strain evidence="13 14">DSM 8423</strain>
    </source>
</reference>
<evidence type="ECO:0000256" key="7">
    <source>
        <dbReference type="ARBA" id="ARBA00022927"/>
    </source>
</evidence>
<keyword evidence="4" id="KW-1003">Cell membrane</keyword>
<evidence type="ECO:0000256" key="5">
    <source>
        <dbReference type="ARBA" id="ARBA00022519"/>
    </source>
</evidence>
<dbReference type="GO" id="GO:0055085">
    <property type="term" value="P:transmembrane transport"/>
    <property type="evidence" value="ECO:0007669"/>
    <property type="project" value="InterPro"/>
</dbReference>
<dbReference type="InterPro" id="IPR006260">
    <property type="entry name" value="TonB/TolA_C"/>
</dbReference>
<dbReference type="InterPro" id="IPR037682">
    <property type="entry name" value="TonB_C"/>
</dbReference>
<evidence type="ECO:0000256" key="3">
    <source>
        <dbReference type="ARBA" id="ARBA00022448"/>
    </source>
</evidence>
<dbReference type="RefSeq" id="WP_093882064.1">
    <property type="nucleotide sequence ID" value="NZ_FOBS01000002.1"/>
</dbReference>
<protein>
    <submittedName>
        <fullName evidence="13">Outer membrane transport energization protein TonB</fullName>
    </submittedName>
</protein>
<sequence>MMKQDQTISIPHLFWKPTMPTIPGKDFLYAGMASLVVHGLAILLVIAAGEPFPVPARMEPSPELKVSLVAFSPSFPSQASSSSVQGEKSKSAGGGKKRESISIQAPPENSAAGGQASGSQARKKPGETLLFPDPIEAEKRVPVQEKKISAPAGSDLQTEKIGAAPPASFMEAGKGQGKEALASGHGLQKSGGPAGEVGRTSTLTVSRYKHTPPPLYPQAARQKGYEGLVLISVEILENGTPGQLLVKKSSGYAILDQAALSAVRKWKFVPAEKNDLRIRSWGDVPIRFVLQDGR</sequence>
<name>A0A1H7UWR1_9BACT</name>
<evidence type="ECO:0000259" key="12">
    <source>
        <dbReference type="PROSITE" id="PS52015"/>
    </source>
</evidence>
<dbReference type="GO" id="GO:0015031">
    <property type="term" value="P:protein transport"/>
    <property type="evidence" value="ECO:0007669"/>
    <property type="project" value="UniProtKB-KW"/>
</dbReference>